<gene>
    <name evidence="10" type="ORF">CKF54_05760</name>
</gene>
<dbReference type="PROSITE" id="PS51350">
    <property type="entry name" value="PTS_HPR_DOM"/>
    <property type="match status" value="1"/>
</dbReference>
<keyword evidence="2" id="KW-0597">Phosphoprotein</keyword>
<organism evidence="10 11">
    <name type="scientific">Psittacicella hinzii</name>
    <dbReference type="NCBI Taxonomy" id="2028575"/>
    <lineage>
        <taxon>Bacteria</taxon>
        <taxon>Pseudomonadati</taxon>
        <taxon>Pseudomonadota</taxon>
        <taxon>Gammaproteobacteria</taxon>
        <taxon>Pasteurellales</taxon>
        <taxon>Psittacicellaceae</taxon>
        <taxon>Psittacicella</taxon>
    </lineage>
</organism>
<dbReference type="GO" id="GO:0005886">
    <property type="term" value="C:plasma membrane"/>
    <property type="evidence" value="ECO:0007669"/>
    <property type="project" value="TreeGrafter"/>
</dbReference>
<dbReference type="PANTHER" id="PTHR30181:SF3">
    <property type="entry name" value="MULTIPHOSPHORYL TRANSFER PROTEIN"/>
    <property type="match status" value="1"/>
</dbReference>
<keyword evidence="6" id="KW-0418">Kinase</keyword>
<dbReference type="GO" id="GO:0016301">
    <property type="term" value="F:kinase activity"/>
    <property type="evidence" value="ECO:0007669"/>
    <property type="project" value="UniProtKB-KW"/>
</dbReference>
<dbReference type="InterPro" id="IPR035895">
    <property type="entry name" value="HPr-like_sf"/>
</dbReference>
<evidence type="ECO:0000256" key="4">
    <source>
        <dbReference type="ARBA" id="ARBA00022679"/>
    </source>
</evidence>
<dbReference type="CDD" id="cd00367">
    <property type="entry name" value="PTS-HPr_like"/>
    <property type="match status" value="1"/>
</dbReference>
<feature type="domain" description="HPr" evidence="9">
    <location>
        <begin position="315"/>
        <end position="404"/>
    </location>
</feature>
<dbReference type="Proteomes" id="UP000265691">
    <property type="component" value="Unassembled WGS sequence"/>
</dbReference>
<feature type="domain" description="PTS EIIA type-2" evidence="8">
    <location>
        <begin position="2"/>
        <end position="143"/>
    </location>
</feature>
<dbReference type="Pfam" id="PF00381">
    <property type="entry name" value="PTS-HPr"/>
    <property type="match status" value="1"/>
</dbReference>
<accession>A0A3A1Y2Z8</accession>
<dbReference type="PANTHER" id="PTHR30181">
    <property type="entry name" value="MANNITOL PERMEASE IIC COMPONENT"/>
    <property type="match status" value="1"/>
</dbReference>
<evidence type="ECO:0000256" key="2">
    <source>
        <dbReference type="ARBA" id="ARBA00022553"/>
    </source>
</evidence>
<protein>
    <submittedName>
        <fullName evidence="10">Uncharacterized protein</fullName>
    </submittedName>
</protein>
<evidence type="ECO:0000256" key="7">
    <source>
        <dbReference type="SAM" id="MobiDB-lite"/>
    </source>
</evidence>
<evidence type="ECO:0000313" key="11">
    <source>
        <dbReference type="Proteomes" id="UP000265691"/>
    </source>
</evidence>
<sequence>MLNISENDVLLNQTAANKEDAIRIVAKLLADNGRVDPGYVDGMLEREQQTSTYLDNGVAIPHGTTKTRDLVKTTGVAVVQFPQGVVWNEDGDKTYVAFGIAASSNEHLPILKAITNIIGEEEEAQALAQATSKAQMLKLIKGEASTVELPFTSTSLFDLSAKATDLNGLQALNLASLLAQGYIDPEYLNKSFKTAPVHLGAGLWLASTNANAKTTGLALVRPATPFAAQGKEVKALVNLALKDQDEVKVLATLVEQAATLATGDLAQVAAVFGLEAPATSAPQATVAMEKAPAQAAQATPAPTASAEKAAPAGDSLSATFVIHNENGLHARPSTELVRVCKQFKSEITVENLTTGSAPVKAKSMVRVTGLGATKGSELRFVATGEDAQQALDAIGKAIADGLGE</sequence>
<dbReference type="InterPro" id="IPR001020">
    <property type="entry name" value="PTS_HPr_His_P_site"/>
</dbReference>
<dbReference type="Pfam" id="PF00359">
    <property type="entry name" value="PTS_EIIA_2"/>
    <property type="match status" value="1"/>
</dbReference>
<dbReference type="GO" id="GO:0009401">
    <property type="term" value="P:phosphoenolpyruvate-dependent sugar phosphotransferase system"/>
    <property type="evidence" value="ECO:0007669"/>
    <property type="project" value="UniProtKB-KW"/>
</dbReference>
<comment type="caution">
    <text evidence="10">The sequence shown here is derived from an EMBL/GenBank/DDBJ whole genome shotgun (WGS) entry which is preliminary data.</text>
</comment>
<dbReference type="OrthoDB" id="1640042at2"/>
<feature type="region of interest" description="Disordered" evidence="7">
    <location>
        <begin position="291"/>
        <end position="310"/>
    </location>
</feature>
<keyword evidence="4" id="KW-0808">Transferase</keyword>
<evidence type="ECO:0000256" key="3">
    <source>
        <dbReference type="ARBA" id="ARBA00022597"/>
    </source>
</evidence>
<dbReference type="PROSITE" id="PS51094">
    <property type="entry name" value="PTS_EIIA_TYPE_2"/>
    <property type="match status" value="1"/>
</dbReference>
<dbReference type="NCBIfam" id="TIGR01003">
    <property type="entry name" value="PTS_HPr_family"/>
    <property type="match status" value="1"/>
</dbReference>
<dbReference type="SUPFAM" id="SSF55594">
    <property type="entry name" value="HPr-like"/>
    <property type="match status" value="1"/>
</dbReference>
<dbReference type="EMBL" id="NRHC01000073">
    <property type="protein sequence ID" value="RIY31945.1"/>
    <property type="molecule type" value="Genomic_DNA"/>
</dbReference>
<keyword evidence="5" id="KW-0598">Phosphotransferase system</keyword>
<dbReference type="GO" id="GO:0090563">
    <property type="term" value="F:protein-phosphocysteine-sugar phosphotransferase activity"/>
    <property type="evidence" value="ECO:0007669"/>
    <property type="project" value="TreeGrafter"/>
</dbReference>
<evidence type="ECO:0000313" key="10">
    <source>
        <dbReference type="EMBL" id="RIY31945.1"/>
    </source>
</evidence>
<dbReference type="AlphaFoldDB" id="A0A3A1Y2Z8"/>
<evidence type="ECO:0000256" key="1">
    <source>
        <dbReference type="ARBA" id="ARBA00022448"/>
    </source>
</evidence>
<dbReference type="CDD" id="cd00211">
    <property type="entry name" value="PTS_IIA_fru"/>
    <property type="match status" value="1"/>
</dbReference>
<dbReference type="InterPro" id="IPR000032">
    <property type="entry name" value="HPr-like"/>
</dbReference>
<keyword evidence="1" id="KW-0813">Transport</keyword>
<name>A0A3A1Y2Z8_9GAMM</name>
<dbReference type="InterPro" id="IPR050893">
    <property type="entry name" value="Sugar_PTS"/>
</dbReference>
<dbReference type="SUPFAM" id="SSF55804">
    <property type="entry name" value="Phoshotransferase/anion transport protein"/>
    <property type="match status" value="2"/>
</dbReference>
<dbReference type="InterPro" id="IPR016152">
    <property type="entry name" value="PTrfase/Anion_transptr"/>
</dbReference>
<dbReference type="PRINTS" id="PR00107">
    <property type="entry name" value="PHOSPHOCPHPR"/>
</dbReference>
<dbReference type="Gene3D" id="3.30.1340.10">
    <property type="entry name" value="HPr-like"/>
    <property type="match status" value="1"/>
</dbReference>
<evidence type="ECO:0000256" key="5">
    <source>
        <dbReference type="ARBA" id="ARBA00022683"/>
    </source>
</evidence>
<dbReference type="NCBIfam" id="NF008319">
    <property type="entry name" value="PRK11109.1"/>
    <property type="match status" value="1"/>
</dbReference>
<dbReference type="PROSITE" id="PS00369">
    <property type="entry name" value="PTS_HPR_HIS"/>
    <property type="match status" value="1"/>
</dbReference>
<dbReference type="Gene3D" id="3.40.930.10">
    <property type="entry name" value="Mannitol-specific EII, Chain A"/>
    <property type="match status" value="1"/>
</dbReference>
<keyword evidence="11" id="KW-1185">Reference proteome</keyword>
<keyword evidence="3" id="KW-0762">Sugar transport</keyword>
<evidence type="ECO:0000259" key="8">
    <source>
        <dbReference type="PROSITE" id="PS51094"/>
    </source>
</evidence>
<reference evidence="10 11" key="1">
    <citation type="submission" date="2017-08" db="EMBL/GenBank/DDBJ databases">
        <title>Reclassification of Bisgaard taxon 37 and 44.</title>
        <authorList>
            <person name="Christensen H."/>
        </authorList>
    </citation>
    <scope>NUCLEOTIDE SEQUENCE [LARGE SCALE GENOMIC DNA]</scope>
    <source>
        <strain evidence="10 11">B96_3</strain>
    </source>
</reference>
<evidence type="ECO:0000259" key="9">
    <source>
        <dbReference type="PROSITE" id="PS51350"/>
    </source>
</evidence>
<evidence type="ECO:0000256" key="6">
    <source>
        <dbReference type="ARBA" id="ARBA00022777"/>
    </source>
</evidence>
<dbReference type="RefSeq" id="WP_119525414.1">
    <property type="nucleotide sequence ID" value="NZ_NRHC01000073.1"/>
</dbReference>
<proteinExistence type="predicted"/>
<dbReference type="InterPro" id="IPR002178">
    <property type="entry name" value="PTS_EIIA_type-2_dom"/>
</dbReference>